<comment type="caution">
    <text evidence="9">The sequence shown here is derived from an EMBL/GenBank/DDBJ whole genome shotgun (WGS) entry which is preliminary data.</text>
</comment>
<evidence type="ECO:0000259" key="8">
    <source>
        <dbReference type="Pfam" id="PF02308"/>
    </source>
</evidence>
<dbReference type="GO" id="GO:0005886">
    <property type="term" value="C:plasma membrane"/>
    <property type="evidence" value="ECO:0007669"/>
    <property type="project" value="UniProtKB-SubCell"/>
</dbReference>
<dbReference type="PANTHER" id="PTHR33778:SF1">
    <property type="entry name" value="MAGNESIUM TRANSPORTER YHID-RELATED"/>
    <property type="match status" value="1"/>
</dbReference>
<dbReference type="Pfam" id="PF02308">
    <property type="entry name" value="MgtC"/>
    <property type="match status" value="1"/>
</dbReference>
<protein>
    <submittedName>
        <fullName evidence="9">MgtC/SapB family protein</fullName>
    </submittedName>
</protein>
<comment type="subcellular location">
    <subcellularLocation>
        <location evidence="1">Cell membrane</location>
        <topology evidence="1">Multi-pass membrane protein</topology>
    </subcellularLocation>
</comment>
<evidence type="ECO:0000256" key="2">
    <source>
        <dbReference type="ARBA" id="ARBA00009298"/>
    </source>
</evidence>
<dbReference type="Proteomes" id="UP000886858">
    <property type="component" value="Unassembled WGS sequence"/>
</dbReference>
<keyword evidence="3" id="KW-1003">Cell membrane</keyword>
<feature type="transmembrane region" description="Helical" evidence="7">
    <location>
        <begin position="74"/>
        <end position="92"/>
    </location>
</feature>
<accession>A0A9D2I2K5</accession>
<evidence type="ECO:0000256" key="3">
    <source>
        <dbReference type="ARBA" id="ARBA00022475"/>
    </source>
</evidence>
<keyword evidence="5 7" id="KW-1133">Transmembrane helix</keyword>
<evidence type="ECO:0000256" key="4">
    <source>
        <dbReference type="ARBA" id="ARBA00022692"/>
    </source>
</evidence>
<keyword evidence="4 7" id="KW-0812">Transmembrane</keyword>
<reference evidence="9" key="2">
    <citation type="submission" date="2021-04" db="EMBL/GenBank/DDBJ databases">
        <authorList>
            <person name="Gilroy R."/>
        </authorList>
    </citation>
    <scope>NUCLEOTIDE SEQUENCE</scope>
    <source>
        <strain evidence="9">CHK179-7159</strain>
    </source>
</reference>
<gene>
    <name evidence="9" type="ORF">H9717_01190</name>
</gene>
<evidence type="ECO:0000256" key="5">
    <source>
        <dbReference type="ARBA" id="ARBA00022989"/>
    </source>
</evidence>
<evidence type="ECO:0000313" key="9">
    <source>
        <dbReference type="EMBL" id="HJA91730.1"/>
    </source>
</evidence>
<evidence type="ECO:0000256" key="7">
    <source>
        <dbReference type="SAM" id="Phobius"/>
    </source>
</evidence>
<feature type="domain" description="MgtC/SapB/SrpB/YhiD N-terminal" evidence="8">
    <location>
        <begin position="16"/>
        <end position="140"/>
    </location>
</feature>
<evidence type="ECO:0000256" key="1">
    <source>
        <dbReference type="ARBA" id="ARBA00004651"/>
    </source>
</evidence>
<dbReference type="InterPro" id="IPR003416">
    <property type="entry name" value="MgtC/SapB/SrpB/YhiD_fam"/>
</dbReference>
<dbReference type="AlphaFoldDB" id="A0A9D2I2K5"/>
<proteinExistence type="inferred from homology"/>
<evidence type="ECO:0000313" key="10">
    <source>
        <dbReference type="Proteomes" id="UP000886858"/>
    </source>
</evidence>
<name>A0A9D2I2K5_9FIRM</name>
<comment type="similarity">
    <text evidence="2">Belongs to the MgtC/SapB family.</text>
</comment>
<evidence type="ECO:0000256" key="6">
    <source>
        <dbReference type="ARBA" id="ARBA00023136"/>
    </source>
</evidence>
<feature type="transmembrane region" description="Helical" evidence="7">
    <location>
        <begin position="36"/>
        <end position="54"/>
    </location>
</feature>
<reference evidence="9" key="1">
    <citation type="journal article" date="2021" name="PeerJ">
        <title>Extensive microbial diversity within the chicken gut microbiome revealed by metagenomics and culture.</title>
        <authorList>
            <person name="Gilroy R."/>
            <person name="Ravi A."/>
            <person name="Getino M."/>
            <person name="Pursley I."/>
            <person name="Horton D.L."/>
            <person name="Alikhan N.F."/>
            <person name="Baker D."/>
            <person name="Gharbi K."/>
            <person name="Hall N."/>
            <person name="Watson M."/>
            <person name="Adriaenssens E.M."/>
            <person name="Foster-Nyarko E."/>
            <person name="Jarju S."/>
            <person name="Secka A."/>
            <person name="Antonio M."/>
            <person name="Oren A."/>
            <person name="Chaudhuri R.R."/>
            <person name="La Ragione R."/>
            <person name="Hildebrand F."/>
            <person name="Pallen M.J."/>
        </authorList>
    </citation>
    <scope>NUCLEOTIDE SEQUENCE</scope>
    <source>
        <strain evidence="9">CHK179-7159</strain>
    </source>
</reference>
<sequence length="227" mass="24434">MDISWMNELIWVARIAAATLCGACIGYERENNLKTAGIRTHSIVALTSCLMMLVSKYGFTDVLGANVNLDPSRIAAGIVTAIGFLGAGVIFTRKLTVSGLTTSAGLWATVGIGVAMGGGMYIIAVFATLLVLGLQFFFHRSARLVRNASVEKVTLHVRQDTDVRAILADCIDLSKVRLQSFSAVKLPDGLLEIKVFLVLPEVYEMQKIISELNKAEEIVAVEVTAEG</sequence>
<feature type="transmembrane region" description="Helical" evidence="7">
    <location>
        <begin position="104"/>
        <end position="137"/>
    </location>
</feature>
<dbReference type="EMBL" id="DWYY01000012">
    <property type="protein sequence ID" value="HJA91730.1"/>
    <property type="molecule type" value="Genomic_DNA"/>
</dbReference>
<dbReference type="PANTHER" id="PTHR33778">
    <property type="entry name" value="PROTEIN MGTC"/>
    <property type="match status" value="1"/>
</dbReference>
<dbReference type="InterPro" id="IPR049177">
    <property type="entry name" value="MgtC_SapB_SrpB_YhiD_N"/>
</dbReference>
<dbReference type="PRINTS" id="PR01837">
    <property type="entry name" value="MGTCSAPBPROT"/>
</dbReference>
<keyword evidence="6 7" id="KW-0472">Membrane</keyword>
<organism evidence="9 10">
    <name type="scientific">Candidatus Eisenbergiella merdipullorum</name>
    <dbReference type="NCBI Taxonomy" id="2838553"/>
    <lineage>
        <taxon>Bacteria</taxon>
        <taxon>Bacillati</taxon>
        <taxon>Bacillota</taxon>
        <taxon>Clostridia</taxon>
        <taxon>Lachnospirales</taxon>
        <taxon>Lachnospiraceae</taxon>
        <taxon>Eisenbergiella</taxon>
    </lineage>
</organism>